<gene>
    <name evidence="8" type="ORF">GCM10010993_16770</name>
</gene>
<name>A0ABQ1MH93_9BACT</name>
<protein>
    <submittedName>
        <fullName evidence="8">Coenzyme A pyrophosphatase</fullName>
    </submittedName>
</protein>
<dbReference type="InterPro" id="IPR000086">
    <property type="entry name" value="NUDIX_hydrolase_dom"/>
</dbReference>
<evidence type="ECO:0000256" key="1">
    <source>
        <dbReference type="ARBA" id="ARBA00001936"/>
    </source>
</evidence>
<dbReference type="SUPFAM" id="SSF55811">
    <property type="entry name" value="Nudix"/>
    <property type="match status" value="1"/>
</dbReference>
<keyword evidence="9" id="KW-1185">Reference proteome</keyword>
<evidence type="ECO:0000259" key="7">
    <source>
        <dbReference type="PROSITE" id="PS51462"/>
    </source>
</evidence>
<comment type="cofactor">
    <cofactor evidence="2">
        <name>Mg(2+)</name>
        <dbReference type="ChEBI" id="CHEBI:18420"/>
    </cofactor>
</comment>
<dbReference type="Proteomes" id="UP000635885">
    <property type="component" value="Unassembled WGS sequence"/>
</dbReference>
<dbReference type="EMBL" id="BMFD01000005">
    <property type="protein sequence ID" value="GGC38603.1"/>
    <property type="molecule type" value="Genomic_DNA"/>
</dbReference>
<keyword evidence="3" id="KW-0479">Metal-binding</keyword>
<dbReference type="InterPro" id="IPR045121">
    <property type="entry name" value="CoAse"/>
</dbReference>
<comment type="caution">
    <text evidence="8">The sequence shown here is derived from an EMBL/GenBank/DDBJ whole genome shotgun (WGS) entry which is preliminary data.</text>
</comment>
<dbReference type="CDD" id="cd03426">
    <property type="entry name" value="NUDIX_CoAse_Nudt7"/>
    <property type="match status" value="1"/>
</dbReference>
<evidence type="ECO:0000256" key="6">
    <source>
        <dbReference type="ARBA" id="ARBA00023211"/>
    </source>
</evidence>
<evidence type="ECO:0000313" key="9">
    <source>
        <dbReference type="Proteomes" id="UP000635885"/>
    </source>
</evidence>
<evidence type="ECO:0000256" key="2">
    <source>
        <dbReference type="ARBA" id="ARBA00001946"/>
    </source>
</evidence>
<reference evidence="9" key="1">
    <citation type="journal article" date="2019" name="Int. J. Syst. Evol. Microbiol.">
        <title>The Global Catalogue of Microorganisms (GCM) 10K type strain sequencing project: providing services to taxonomists for standard genome sequencing and annotation.</title>
        <authorList>
            <consortium name="The Broad Institute Genomics Platform"/>
            <consortium name="The Broad Institute Genome Sequencing Center for Infectious Disease"/>
            <person name="Wu L."/>
            <person name="Ma J."/>
        </authorList>
    </citation>
    <scope>NUCLEOTIDE SEQUENCE [LARGE SCALE GENOMIC DNA]</scope>
    <source>
        <strain evidence="9">CGMCC 1.12479</strain>
    </source>
</reference>
<accession>A0ABQ1MH93</accession>
<keyword evidence="6" id="KW-0464">Manganese</keyword>
<dbReference type="PANTHER" id="PTHR12992:SF11">
    <property type="entry name" value="MITOCHONDRIAL COENZYME A DIPHOSPHATASE NUDT8"/>
    <property type="match status" value="1"/>
</dbReference>
<proteinExistence type="predicted"/>
<comment type="cofactor">
    <cofactor evidence="1">
        <name>Mn(2+)</name>
        <dbReference type="ChEBI" id="CHEBI:29035"/>
    </cofactor>
</comment>
<dbReference type="PANTHER" id="PTHR12992">
    <property type="entry name" value="NUDIX HYDROLASE"/>
    <property type="match status" value="1"/>
</dbReference>
<sequence length="210" mass="24117">MEFDQIIKKLEKLLSLPLPGKMGQITMAPKPIDEARFAELKPHNPRKGAVLMLFYPDERGTLVPFIKRPDYDGTHGGQVAFPGGKWEESDKDLSQTALRETEEEIGIDQLKVKLLGKLSDLFIPPSNFLVSPYIGFVEEKPTFIPDPFEVERIISCPIEMLTDKAIRKEGEILIRKEYRLHAPYFDIEEQMVWGATAMMLGEFMYLWENN</sequence>
<keyword evidence="4" id="KW-0378">Hydrolase</keyword>
<dbReference type="PROSITE" id="PS51462">
    <property type="entry name" value="NUDIX"/>
    <property type="match status" value="1"/>
</dbReference>
<evidence type="ECO:0000256" key="5">
    <source>
        <dbReference type="ARBA" id="ARBA00022842"/>
    </source>
</evidence>
<evidence type="ECO:0000256" key="4">
    <source>
        <dbReference type="ARBA" id="ARBA00022801"/>
    </source>
</evidence>
<evidence type="ECO:0000256" key="3">
    <source>
        <dbReference type="ARBA" id="ARBA00022723"/>
    </source>
</evidence>
<dbReference type="Pfam" id="PF00293">
    <property type="entry name" value="NUDIX"/>
    <property type="match status" value="1"/>
</dbReference>
<dbReference type="Gene3D" id="3.90.79.10">
    <property type="entry name" value="Nucleoside Triphosphate Pyrophosphohydrolase"/>
    <property type="match status" value="1"/>
</dbReference>
<feature type="domain" description="Nudix hydrolase" evidence="7">
    <location>
        <begin position="44"/>
        <end position="178"/>
    </location>
</feature>
<evidence type="ECO:0000313" key="8">
    <source>
        <dbReference type="EMBL" id="GGC38603.1"/>
    </source>
</evidence>
<organism evidence="8 9">
    <name type="scientific">Belliella aquatica</name>
    <dbReference type="NCBI Taxonomy" id="1323734"/>
    <lineage>
        <taxon>Bacteria</taxon>
        <taxon>Pseudomonadati</taxon>
        <taxon>Bacteroidota</taxon>
        <taxon>Cytophagia</taxon>
        <taxon>Cytophagales</taxon>
        <taxon>Cyclobacteriaceae</taxon>
        <taxon>Belliella</taxon>
    </lineage>
</organism>
<dbReference type="InterPro" id="IPR015797">
    <property type="entry name" value="NUDIX_hydrolase-like_dom_sf"/>
</dbReference>
<keyword evidence="5" id="KW-0460">Magnesium</keyword>
<dbReference type="RefSeq" id="WP_188441729.1">
    <property type="nucleotide sequence ID" value="NZ_BMFD01000005.1"/>
</dbReference>